<evidence type="ECO:0000259" key="10">
    <source>
        <dbReference type="Pfam" id="PF00345"/>
    </source>
</evidence>
<evidence type="ECO:0000256" key="8">
    <source>
        <dbReference type="RuleBase" id="RU003918"/>
    </source>
</evidence>
<evidence type="ECO:0000313" key="12">
    <source>
        <dbReference type="EMBL" id="ANF59123.1"/>
    </source>
</evidence>
<dbReference type="InterPro" id="IPR001829">
    <property type="entry name" value="Pili_assmbl_chaperone_bac"/>
</dbReference>
<keyword evidence="5" id="KW-0574">Periplasm</keyword>
<name>A0A172YIT9_9GAMM</name>
<dbReference type="Proteomes" id="UP000077875">
    <property type="component" value="Chromosome"/>
</dbReference>
<evidence type="ECO:0000256" key="3">
    <source>
        <dbReference type="ARBA" id="ARBA00022558"/>
    </source>
</evidence>
<keyword evidence="13" id="KW-1185">Reference proteome</keyword>
<keyword evidence="6 8" id="KW-0143">Chaperone</keyword>
<dbReference type="InterPro" id="IPR016148">
    <property type="entry name" value="Pili_assmbl_chaperone_C"/>
</dbReference>
<dbReference type="RefSeq" id="WP_064123966.1">
    <property type="nucleotide sequence ID" value="NZ_CP015243.1"/>
</dbReference>
<dbReference type="InterPro" id="IPR036316">
    <property type="entry name" value="Pili_assmbl_chap_C_dom_sf"/>
</dbReference>
<dbReference type="InterPro" id="IPR013783">
    <property type="entry name" value="Ig-like_fold"/>
</dbReference>
<dbReference type="KEGG" id="haa:A5892_18005"/>
<dbReference type="InterPro" id="IPR016147">
    <property type="entry name" value="Pili_assmbl_chaperone_N"/>
</dbReference>
<organism evidence="12 13">
    <name type="scientific">Halotalea alkalilenta</name>
    <dbReference type="NCBI Taxonomy" id="376489"/>
    <lineage>
        <taxon>Bacteria</taxon>
        <taxon>Pseudomonadati</taxon>
        <taxon>Pseudomonadota</taxon>
        <taxon>Gammaproteobacteria</taxon>
        <taxon>Oceanospirillales</taxon>
        <taxon>Halomonadaceae</taxon>
        <taxon>Halotalea</taxon>
    </lineage>
</organism>
<evidence type="ECO:0000256" key="9">
    <source>
        <dbReference type="SAM" id="SignalP"/>
    </source>
</evidence>
<proteinExistence type="inferred from homology"/>
<dbReference type="Pfam" id="PF02753">
    <property type="entry name" value="PapD_C"/>
    <property type="match status" value="1"/>
</dbReference>
<dbReference type="Pfam" id="PF00345">
    <property type="entry name" value="PapD_N"/>
    <property type="match status" value="1"/>
</dbReference>
<dbReference type="PROSITE" id="PS00635">
    <property type="entry name" value="PILI_CHAPERONE"/>
    <property type="match status" value="1"/>
</dbReference>
<evidence type="ECO:0000313" key="13">
    <source>
        <dbReference type="Proteomes" id="UP000077875"/>
    </source>
</evidence>
<evidence type="ECO:0000259" key="11">
    <source>
        <dbReference type="Pfam" id="PF02753"/>
    </source>
</evidence>
<dbReference type="STRING" id="376489.A5892_18005"/>
<dbReference type="FunFam" id="2.60.40.10:FF:000458">
    <property type="entry name" value="Molecular chaperone FimC"/>
    <property type="match status" value="1"/>
</dbReference>
<reference evidence="12 13" key="1">
    <citation type="submission" date="2016-04" db="EMBL/GenBank/DDBJ databases">
        <title>Complete Genome Sequence of Halotalea alkalilenta IHB B 13600.</title>
        <authorList>
            <person name="Swarnkar M.K."/>
            <person name="Sharma A."/>
            <person name="Kaushal K."/>
            <person name="Soni R."/>
            <person name="Rana S."/>
            <person name="Singh A.K."/>
            <person name="Gulati A."/>
        </authorList>
    </citation>
    <scope>NUCLEOTIDE SEQUENCE [LARGE SCALE GENOMIC DNA]</scope>
    <source>
        <strain evidence="12 13">IHB B 13600</strain>
    </source>
</reference>
<dbReference type="InterPro" id="IPR008962">
    <property type="entry name" value="PapD-like_sf"/>
</dbReference>
<feature type="domain" description="Pili assembly chaperone N-terminal" evidence="10">
    <location>
        <begin position="21"/>
        <end position="142"/>
    </location>
</feature>
<protein>
    <recommendedName>
        <fullName evidence="14">Molecular chaperone</fullName>
    </recommendedName>
</protein>
<comment type="subcellular location">
    <subcellularLocation>
        <location evidence="1 8">Periplasm</location>
    </subcellularLocation>
</comment>
<keyword evidence="7" id="KW-0393">Immunoglobulin domain</keyword>
<keyword evidence="3" id="KW-1029">Fimbrium biogenesis</keyword>
<dbReference type="PANTHER" id="PTHR30251:SF2">
    <property type="entry name" value="FIMBRIAL CHAPERONE YADV-RELATED"/>
    <property type="match status" value="1"/>
</dbReference>
<feature type="signal peptide" evidence="9">
    <location>
        <begin position="1"/>
        <end position="18"/>
    </location>
</feature>
<evidence type="ECO:0008006" key="14">
    <source>
        <dbReference type="Google" id="ProtNLM"/>
    </source>
</evidence>
<dbReference type="PANTHER" id="PTHR30251">
    <property type="entry name" value="PILUS ASSEMBLY CHAPERONE"/>
    <property type="match status" value="1"/>
</dbReference>
<gene>
    <name evidence="12" type="ORF">A5892_18005</name>
</gene>
<comment type="similarity">
    <text evidence="2 8">Belongs to the periplasmic pilus chaperone family.</text>
</comment>
<evidence type="ECO:0000256" key="2">
    <source>
        <dbReference type="ARBA" id="ARBA00007399"/>
    </source>
</evidence>
<dbReference type="Gene3D" id="2.60.40.10">
    <property type="entry name" value="Immunoglobulins"/>
    <property type="match status" value="2"/>
</dbReference>
<sequence length="231" mass="25615">MKWLYSFAFFLFCQQSLADNIVINGTRFIYSGDAREITVQLSNKADRPALAQVWIDDGNAALTPEQISVPFVITPPVARLEANGGQTVRVHFQGAQLPQDRESLYWLNVLDIPPAPTDSAEDNYVQLAIRSRLKLFYRPAGLPNRTQAIGQMTWKAVPGGVRIDNPTPFYITVTEIFSEVGDESLSHDANMIAPFSQQDVSLDTPLSAGQKIRFMNINDYGSSNSSMAVVE</sequence>
<feature type="domain" description="Pili assembly chaperone C-terminal" evidence="11">
    <location>
        <begin position="163"/>
        <end position="223"/>
    </location>
</feature>
<evidence type="ECO:0000256" key="4">
    <source>
        <dbReference type="ARBA" id="ARBA00022729"/>
    </source>
</evidence>
<feature type="chain" id="PRO_5008004735" description="Molecular chaperone" evidence="9">
    <location>
        <begin position="19"/>
        <end position="231"/>
    </location>
</feature>
<keyword evidence="4 9" id="KW-0732">Signal</keyword>
<dbReference type="GO" id="GO:0030288">
    <property type="term" value="C:outer membrane-bounded periplasmic space"/>
    <property type="evidence" value="ECO:0007669"/>
    <property type="project" value="InterPro"/>
</dbReference>
<dbReference type="SUPFAM" id="SSF49354">
    <property type="entry name" value="PapD-like"/>
    <property type="match status" value="1"/>
</dbReference>
<dbReference type="GO" id="GO:0071555">
    <property type="term" value="P:cell wall organization"/>
    <property type="evidence" value="ECO:0007669"/>
    <property type="project" value="InterPro"/>
</dbReference>
<evidence type="ECO:0000256" key="1">
    <source>
        <dbReference type="ARBA" id="ARBA00004418"/>
    </source>
</evidence>
<dbReference type="SUPFAM" id="SSF49584">
    <property type="entry name" value="Periplasmic chaperone C-domain"/>
    <property type="match status" value="1"/>
</dbReference>
<dbReference type="AlphaFoldDB" id="A0A172YIT9"/>
<dbReference type="PRINTS" id="PR00969">
    <property type="entry name" value="CHAPERONPILI"/>
</dbReference>
<dbReference type="InterPro" id="IPR050643">
    <property type="entry name" value="Periplasmic_pilus_chap"/>
</dbReference>
<dbReference type="EMBL" id="CP015243">
    <property type="protein sequence ID" value="ANF59123.1"/>
    <property type="molecule type" value="Genomic_DNA"/>
</dbReference>
<evidence type="ECO:0000256" key="7">
    <source>
        <dbReference type="ARBA" id="ARBA00023319"/>
    </source>
</evidence>
<dbReference type="InterPro" id="IPR018046">
    <property type="entry name" value="Pili_assmbl_chaperone_CS"/>
</dbReference>
<evidence type="ECO:0000256" key="6">
    <source>
        <dbReference type="ARBA" id="ARBA00023186"/>
    </source>
</evidence>
<accession>A0A172YIT9</accession>
<evidence type="ECO:0000256" key="5">
    <source>
        <dbReference type="ARBA" id="ARBA00022764"/>
    </source>
</evidence>